<organism evidence="1 2">
    <name type="scientific">Miniphocaeibacter halophilus</name>
    <dbReference type="NCBI Taxonomy" id="2931922"/>
    <lineage>
        <taxon>Bacteria</taxon>
        <taxon>Bacillati</taxon>
        <taxon>Bacillota</taxon>
        <taxon>Tissierellia</taxon>
        <taxon>Tissierellales</taxon>
        <taxon>Peptoniphilaceae</taxon>
        <taxon>Miniphocaeibacter</taxon>
    </lineage>
</organism>
<gene>
    <name evidence="1" type="ORF">JFY71_04260</name>
</gene>
<accession>A0AC61MWI9</accession>
<evidence type="ECO:0000313" key="1">
    <source>
        <dbReference type="EMBL" id="QQK08759.1"/>
    </source>
</evidence>
<dbReference type="EMBL" id="CP066744">
    <property type="protein sequence ID" value="QQK08759.1"/>
    <property type="molecule type" value="Genomic_DNA"/>
</dbReference>
<proteinExistence type="predicted"/>
<name>A0AC61MWI9_9FIRM</name>
<dbReference type="Proteomes" id="UP000595814">
    <property type="component" value="Chromosome"/>
</dbReference>
<sequence length="119" mass="13408">MLFSTIALAIYTISINKKINDKIDESKLSKETEVTDELKPTTDMSTEEPEEDDEDFGEFEEITGSLTQDLNFRSGPGYEYETIGTIPRGTEVSGYIDKSGWLKIEYNGQTGYIGPQYVE</sequence>
<protein>
    <submittedName>
        <fullName evidence="1">SH3 domain-containing protein</fullName>
    </submittedName>
</protein>
<evidence type="ECO:0000313" key="2">
    <source>
        <dbReference type="Proteomes" id="UP000595814"/>
    </source>
</evidence>
<reference evidence="1 2" key="1">
    <citation type="journal article" date="2022" name="Int. J. Syst. Evol. Microbiol.">
        <title>Miniphocaeibacter halophilus sp. nov., an ammonium-tolerant acetate-producing bacterium isolated from a biogas system.</title>
        <authorList>
            <person name="Schnurer A."/>
            <person name="Singh A."/>
            <person name="Bi S."/>
            <person name="Qiao W."/>
            <person name="Westerholm M."/>
        </authorList>
    </citation>
    <scope>NUCLEOTIDE SEQUENCE [LARGE SCALE GENOMIC DNA]</scope>
    <source>
        <strain evidence="1 2">AMB_01</strain>
    </source>
</reference>
<keyword evidence="2" id="KW-1185">Reference proteome</keyword>